<protein>
    <submittedName>
        <fullName evidence="2">Uncharacterized protein</fullName>
    </submittedName>
</protein>
<evidence type="ECO:0000313" key="3">
    <source>
        <dbReference type="Proteomes" id="UP000023435"/>
    </source>
</evidence>
<evidence type="ECO:0000256" key="1">
    <source>
        <dbReference type="SAM" id="MobiDB-lite"/>
    </source>
</evidence>
<feature type="compositionally biased region" description="Basic and acidic residues" evidence="1">
    <location>
        <begin position="24"/>
        <end position="43"/>
    </location>
</feature>
<accession>A0A108UDN0</accession>
<reference evidence="2 3" key="1">
    <citation type="journal article" date="2014" name="Genome Announc.">
        <title>Draft Genome Sequence of Lysobacter capsici AZ78, a Bacterium Antagonistic to Plant-Pathogenic Oomycetes.</title>
        <authorList>
            <person name="Puopolo G."/>
            <person name="Sonego P."/>
            <person name="Engelen K."/>
            <person name="Pertot I."/>
        </authorList>
    </citation>
    <scope>NUCLEOTIDE SEQUENCE [LARGE SCALE GENOMIC DNA]</scope>
    <source>
        <strain evidence="2 3">AZ78</strain>
    </source>
</reference>
<evidence type="ECO:0000313" key="2">
    <source>
        <dbReference type="EMBL" id="KWS07232.1"/>
    </source>
</evidence>
<organism evidence="2 3">
    <name type="scientific">Lysobacter capsici AZ78</name>
    <dbReference type="NCBI Taxonomy" id="1444315"/>
    <lineage>
        <taxon>Bacteria</taxon>
        <taxon>Pseudomonadati</taxon>
        <taxon>Pseudomonadota</taxon>
        <taxon>Gammaproteobacteria</taxon>
        <taxon>Lysobacterales</taxon>
        <taxon>Lysobacteraceae</taxon>
        <taxon>Lysobacter</taxon>
    </lineage>
</organism>
<dbReference type="EMBL" id="JAJA02000001">
    <property type="protein sequence ID" value="KWS07232.1"/>
    <property type="molecule type" value="Genomic_DNA"/>
</dbReference>
<dbReference type="AlphaFoldDB" id="A0A108UDN0"/>
<gene>
    <name evidence="2" type="ORF">AZ78_4793</name>
</gene>
<name>A0A108UDN0_9GAMM</name>
<keyword evidence="3" id="KW-1185">Reference proteome</keyword>
<proteinExistence type="predicted"/>
<feature type="region of interest" description="Disordered" evidence="1">
    <location>
        <begin position="24"/>
        <end position="68"/>
    </location>
</feature>
<dbReference type="Proteomes" id="UP000023435">
    <property type="component" value="Unassembled WGS sequence"/>
</dbReference>
<sequence length="123" mass="14070">MARYRTARASGPFVVWRTLRRTKPVADDPARGSATTRRDEHKQQRSHITTVPRRAIGFSSQLGKTHPSHLVSTACVDARTRRRAASKSDEFRRRNGNIRFCDKPRINLRLSPAHGRPRVWTTA</sequence>
<comment type="caution">
    <text evidence="2">The sequence shown here is derived from an EMBL/GenBank/DDBJ whole genome shotgun (WGS) entry which is preliminary data.</text>
</comment>